<organism evidence="13 14">
    <name type="scientific">Batrachochytrium dendrobatidis (strain JEL423)</name>
    <dbReference type="NCBI Taxonomy" id="403673"/>
    <lineage>
        <taxon>Eukaryota</taxon>
        <taxon>Fungi</taxon>
        <taxon>Fungi incertae sedis</taxon>
        <taxon>Chytridiomycota</taxon>
        <taxon>Chytridiomycota incertae sedis</taxon>
        <taxon>Chytridiomycetes</taxon>
        <taxon>Rhizophydiales</taxon>
        <taxon>Rhizophydiales incertae sedis</taxon>
        <taxon>Batrachochytrium</taxon>
    </lineage>
</organism>
<feature type="transmembrane region" description="Helical" evidence="11">
    <location>
        <begin position="184"/>
        <end position="206"/>
    </location>
</feature>
<keyword evidence="5" id="KW-0915">Sodium</keyword>
<feature type="transmembrane region" description="Helical" evidence="11">
    <location>
        <begin position="258"/>
        <end position="276"/>
    </location>
</feature>
<dbReference type="Pfam" id="PF00999">
    <property type="entry name" value="Na_H_Exchanger"/>
    <property type="match status" value="1"/>
</dbReference>
<feature type="transmembrane region" description="Helical" evidence="11">
    <location>
        <begin position="121"/>
        <end position="143"/>
    </location>
</feature>
<feature type="transmembrane region" description="Helical" evidence="11">
    <location>
        <begin position="91"/>
        <end position="109"/>
    </location>
</feature>
<feature type="domain" description="Cation/H+ exchanger transmembrane" evidence="12">
    <location>
        <begin position="40"/>
        <end position="442"/>
    </location>
</feature>
<dbReference type="Proteomes" id="UP000077115">
    <property type="component" value="Unassembled WGS sequence"/>
</dbReference>
<dbReference type="GO" id="GO:0005769">
    <property type="term" value="C:early endosome"/>
    <property type="evidence" value="ECO:0007669"/>
    <property type="project" value="TreeGrafter"/>
</dbReference>
<evidence type="ECO:0000256" key="6">
    <source>
        <dbReference type="ARBA" id="ARBA00023065"/>
    </source>
</evidence>
<feature type="transmembrane region" description="Helical" evidence="11">
    <location>
        <begin position="416"/>
        <end position="435"/>
    </location>
</feature>
<evidence type="ECO:0000256" key="9">
    <source>
        <dbReference type="RuleBase" id="RU003722"/>
    </source>
</evidence>
<keyword evidence="7 11" id="KW-0472">Membrane</keyword>
<keyword evidence="2 9" id="KW-0813">Transport</keyword>
<evidence type="ECO:0000256" key="10">
    <source>
        <dbReference type="SAM" id="Coils"/>
    </source>
</evidence>
<dbReference type="NCBIfam" id="TIGR00840">
    <property type="entry name" value="b_cpa1"/>
    <property type="match status" value="1"/>
</dbReference>
<comment type="similarity">
    <text evidence="9">Belongs to the monovalent cation:proton antiporter 1 (CPA1) transporter (TC 2.A.36) family.</text>
</comment>
<reference evidence="13 14" key="1">
    <citation type="submission" date="2006-10" db="EMBL/GenBank/DDBJ databases">
        <title>The Genome Sequence of Batrachochytrium dendrobatidis JEL423.</title>
        <authorList>
            <consortium name="The Broad Institute Genome Sequencing Platform"/>
            <person name="Birren B."/>
            <person name="Lander E."/>
            <person name="Galagan J."/>
            <person name="Cuomo C."/>
            <person name="Devon K."/>
            <person name="Jaffe D."/>
            <person name="Butler J."/>
            <person name="Alvarez P."/>
            <person name="Gnerre S."/>
            <person name="Grabherr M."/>
            <person name="Kleber M."/>
            <person name="Mauceli E."/>
            <person name="Brockman W."/>
            <person name="Young S."/>
            <person name="LaButti K."/>
            <person name="Sykes S."/>
            <person name="DeCaprio D."/>
            <person name="Crawford M."/>
            <person name="Koehrsen M."/>
            <person name="Engels R."/>
            <person name="Montgomery P."/>
            <person name="Pearson M."/>
            <person name="Howarth C."/>
            <person name="Larson L."/>
            <person name="White J."/>
            <person name="O'Leary S."/>
            <person name="Kodira C."/>
            <person name="Zeng Q."/>
            <person name="Yandava C."/>
            <person name="Alvarado L."/>
            <person name="Longcore J."/>
            <person name="James T."/>
        </authorList>
    </citation>
    <scope>NUCLEOTIDE SEQUENCE [LARGE SCALE GENOMIC DNA]</scope>
    <source>
        <strain evidence="13 14">JEL423</strain>
    </source>
</reference>
<gene>
    <name evidence="13" type="ORF">BDEG_26936</name>
</gene>
<keyword evidence="8 9" id="KW-0739">Sodium transport</keyword>
<evidence type="ECO:0000256" key="4">
    <source>
        <dbReference type="ARBA" id="ARBA00022989"/>
    </source>
</evidence>
<dbReference type="eggNOG" id="KOG1965">
    <property type="taxonomic scope" value="Eukaryota"/>
</dbReference>
<keyword evidence="9" id="KW-0050">Antiport</keyword>
<keyword evidence="4 11" id="KW-1133">Transmembrane helix</keyword>
<evidence type="ECO:0000256" key="3">
    <source>
        <dbReference type="ARBA" id="ARBA00022692"/>
    </source>
</evidence>
<dbReference type="GO" id="GO:0000329">
    <property type="term" value="C:fungal-type vacuole membrane"/>
    <property type="evidence" value="ECO:0007669"/>
    <property type="project" value="TreeGrafter"/>
</dbReference>
<protein>
    <recommendedName>
        <fullName evidence="9">Sodium/hydrogen exchanger</fullName>
    </recommendedName>
</protein>
<feature type="transmembrane region" description="Helical" evidence="11">
    <location>
        <begin position="315"/>
        <end position="334"/>
    </location>
</feature>
<dbReference type="InterPro" id="IPR004709">
    <property type="entry name" value="NaH_exchanger"/>
</dbReference>
<dbReference type="OrthoDB" id="196264at2759"/>
<feature type="transmembrane region" description="Helical" evidence="11">
    <location>
        <begin position="282"/>
        <end position="303"/>
    </location>
</feature>
<feature type="transmembrane region" description="Helical" evidence="11">
    <location>
        <begin position="61"/>
        <end position="79"/>
    </location>
</feature>
<evidence type="ECO:0000313" key="14">
    <source>
        <dbReference type="Proteomes" id="UP000077115"/>
    </source>
</evidence>
<dbReference type="GO" id="GO:0005770">
    <property type="term" value="C:late endosome"/>
    <property type="evidence" value="ECO:0007669"/>
    <property type="project" value="TreeGrafter"/>
</dbReference>
<sequence length="601" mass="66793">MGEWLLSTANSSVACDPAAHVVTNEHDLFVRVLLMLFMITAALNLAHFLKHKNFTYIGESAVYILLGLLVSAGWTSMTYDPGNTAIQLNSEFFSLVLLPPIIFEGGFNLQRKSFFSNIIPILSLALFGAFYSTFVTSAIMWGFSQLIMDSGWTVIESLVFGALISSTDPVTVLSLLPANVDRRLYMLIFGESALNDAVAIILYRFFTGLQAEAADLGVLPFFVSVLTSFGVFLGSFCVGVVIALIFAKITKHVWITGYDGAIYEMVMLIIFAYSSYLLAEVLSLTGIISVFFCGITMSHYAYSNLTELTQRTMKVTIRMISLMCEGFIFLYLGLGLMSFGTVYDPIIVGCAILAILVSRTHVFVICSIQRYFPGQQSIPFNQQTLMWFSGLRGAVAFALGVTFLEHPNFTKLVKDQIFGTTVLVVVFTVIVFGGLTPYMLKWLKITSDDDGQGEHTMLPTHDAGAEAARRAKEEEKKAEEENTITETDLEQPVFGWLYRLDAKYIRPHFSHNAKDHIQALAVIHRRESKIESRQASMMDTHAHIRSSFHSISGFQNTVQSPSTYSAKKAEVAQNDEFDDQAKLIDKTTHAEEIALEAINLN</sequence>
<feature type="transmembrane region" description="Helical" evidence="11">
    <location>
        <begin position="384"/>
        <end position="404"/>
    </location>
</feature>
<dbReference type="PRINTS" id="PR01084">
    <property type="entry name" value="NAHEXCHNGR"/>
</dbReference>
<evidence type="ECO:0000313" key="13">
    <source>
        <dbReference type="EMBL" id="OAJ43591.1"/>
    </source>
</evidence>
<evidence type="ECO:0000256" key="8">
    <source>
        <dbReference type="ARBA" id="ARBA00023201"/>
    </source>
</evidence>
<evidence type="ECO:0000259" key="12">
    <source>
        <dbReference type="Pfam" id="PF00999"/>
    </source>
</evidence>
<evidence type="ECO:0000256" key="11">
    <source>
        <dbReference type="SAM" id="Phobius"/>
    </source>
</evidence>
<feature type="transmembrane region" description="Helical" evidence="11">
    <location>
        <begin position="155"/>
        <end position="177"/>
    </location>
</feature>
<proteinExistence type="inferred from homology"/>
<dbReference type="PANTHER" id="PTHR10110:SF187">
    <property type="entry name" value="SODIUM_HYDROGEN EXCHANGER"/>
    <property type="match status" value="1"/>
</dbReference>
<feature type="coiled-coil region" evidence="10">
    <location>
        <begin position="461"/>
        <end position="490"/>
    </location>
</feature>
<comment type="subcellular location">
    <subcellularLocation>
        <location evidence="1">Membrane</location>
        <topology evidence="1">Multi-pass membrane protein</topology>
    </subcellularLocation>
</comment>
<feature type="transmembrane region" description="Helical" evidence="11">
    <location>
        <begin position="28"/>
        <end position="49"/>
    </location>
</feature>
<dbReference type="VEuPathDB" id="FungiDB:BDEG_26936"/>
<feature type="transmembrane region" description="Helical" evidence="11">
    <location>
        <begin position="218"/>
        <end position="246"/>
    </location>
</feature>
<dbReference type="GO" id="GO:0007035">
    <property type="term" value="P:vacuolar acidification"/>
    <property type="evidence" value="ECO:0007669"/>
    <property type="project" value="TreeGrafter"/>
</dbReference>
<feature type="transmembrane region" description="Helical" evidence="11">
    <location>
        <begin position="346"/>
        <end position="372"/>
    </location>
</feature>
<keyword evidence="6 9" id="KW-0406">Ion transport</keyword>
<reference evidence="13 14" key="2">
    <citation type="submission" date="2016-05" db="EMBL/GenBank/DDBJ databases">
        <title>Lineage-specific infection strategies underlie the spectrum of fungal disease in amphibians.</title>
        <authorList>
            <person name="Cuomo C.A."/>
            <person name="Farrer R.A."/>
            <person name="James T."/>
            <person name="Longcore J."/>
            <person name="Birren B."/>
        </authorList>
    </citation>
    <scope>NUCLEOTIDE SEQUENCE [LARGE SCALE GENOMIC DNA]</scope>
    <source>
        <strain evidence="13 14">JEL423</strain>
    </source>
</reference>
<keyword evidence="10" id="KW-0175">Coiled coil</keyword>
<dbReference type="STRING" id="403673.A0A177WVU0"/>
<evidence type="ECO:0000256" key="2">
    <source>
        <dbReference type="ARBA" id="ARBA00022448"/>
    </source>
</evidence>
<dbReference type="EMBL" id="DS022310">
    <property type="protein sequence ID" value="OAJ43591.1"/>
    <property type="molecule type" value="Genomic_DNA"/>
</dbReference>
<dbReference type="Gene3D" id="6.10.140.1330">
    <property type="match status" value="1"/>
</dbReference>
<evidence type="ECO:0000256" key="7">
    <source>
        <dbReference type="ARBA" id="ARBA00023136"/>
    </source>
</evidence>
<evidence type="ECO:0000256" key="5">
    <source>
        <dbReference type="ARBA" id="ARBA00023053"/>
    </source>
</evidence>
<dbReference type="GO" id="GO:0015385">
    <property type="term" value="F:sodium:proton antiporter activity"/>
    <property type="evidence" value="ECO:0007669"/>
    <property type="project" value="InterPro"/>
</dbReference>
<dbReference type="AlphaFoldDB" id="A0A177WVU0"/>
<keyword evidence="3 9" id="KW-0812">Transmembrane</keyword>
<evidence type="ECO:0000256" key="1">
    <source>
        <dbReference type="ARBA" id="ARBA00004141"/>
    </source>
</evidence>
<dbReference type="InterPro" id="IPR006153">
    <property type="entry name" value="Cation/H_exchanger_TM"/>
</dbReference>
<accession>A0A177WVU0</accession>
<name>A0A177WVU0_BATDL</name>
<dbReference type="InterPro" id="IPR018422">
    <property type="entry name" value="Cation/H_exchanger_CPA1"/>
</dbReference>
<dbReference type="GO" id="GO:0015386">
    <property type="term" value="F:potassium:proton antiporter activity"/>
    <property type="evidence" value="ECO:0007669"/>
    <property type="project" value="TreeGrafter"/>
</dbReference>
<dbReference type="PANTHER" id="PTHR10110">
    <property type="entry name" value="SODIUM/HYDROGEN EXCHANGER"/>
    <property type="match status" value="1"/>
</dbReference>